<dbReference type="EC" id="1.1.1.270" evidence="3"/>
<dbReference type="EMBL" id="NBAG03000289">
    <property type="protein sequence ID" value="PNI47491.1"/>
    <property type="molecule type" value="Genomic_DNA"/>
</dbReference>
<dbReference type="EC" id="1.1.1.62" evidence="4"/>
<reference evidence="15 16" key="1">
    <citation type="submission" date="2017-12" db="EMBL/GenBank/DDBJ databases">
        <title>High-resolution comparative analysis of great ape genomes.</title>
        <authorList>
            <person name="Pollen A."/>
            <person name="Hastie A."/>
            <person name="Hormozdiari F."/>
            <person name="Dougherty M."/>
            <person name="Liu R."/>
            <person name="Chaisson M."/>
            <person name="Hoppe E."/>
            <person name="Hill C."/>
            <person name="Pang A."/>
            <person name="Hillier L."/>
            <person name="Baker C."/>
            <person name="Armstrong J."/>
            <person name="Shendure J."/>
            <person name="Paten B."/>
            <person name="Wilson R."/>
            <person name="Chao H."/>
            <person name="Schneider V."/>
            <person name="Ventura M."/>
            <person name="Kronenberg Z."/>
            <person name="Murali S."/>
            <person name="Gordon D."/>
            <person name="Cantsilieris S."/>
            <person name="Munson K."/>
            <person name="Nelson B."/>
            <person name="Raja A."/>
            <person name="Underwood J."/>
            <person name="Diekhans M."/>
            <person name="Fiddes I."/>
            <person name="Haussler D."/>
            <person name="Eichler E."/>
        </authorList>
    </citation>
    <scope>NUCLEOTIDE SEQUENCE [LARGE SCALE GENOMIC DNA]</scope>
    <source>
        <strain evidence="15">Yerkes chimp pedigree #C0471</strain>
    </source>
</reference>
<evidence type="ECO:0000256" key="8">
    <source>
        <dbReference type="ARBA" id="ARBA00052853"/>
    </source>
</evidence>
<evidence type="ECO:0000256" key="2">
    <source>
        <dbReference type="ARBA" id="ARBA00023002"/>
    </source>
</evidence>
<evidence type="ECO:0000256" key="3">
    <source>
        <dbReference type="ARBA" id="ARBA00023621"/>
    </source>
</evidence>
<sequence>MARPGMERWRDRLALVTGASGGIGAAVARALVQQGLKVVGCARTVGNIEELAAECKSAGYPGTLIPYRCDLSNEEDILSMFSAIRSQHSGVDICINNAGLARPDTLLSGSTSGWKDMFNVNVLALSICTREAFQSMKERNVDDGHIININSATKYAVTALTEGLRQELREAQTHIRATCISPGVVETQFAFKLHDKDPEKAAATYEQMKVGPPSEPGEATDSLNEGRGKLGLQTPLFQPLWLLLEGWGGCVDATEKLSGGREFESILSLSQPIPLVLSVSQTRGCGRGCYLRPQHPRTHPDWRHPDEAHGAGDLVTVGAPPSLPTLHGLPPASGF</sequence>
<dbReference type="AlphaFoldDB" id="A0A2J8LJP6"/>
<evidence type="ECO:0000256" key="6">
    <source>
        <dbReference type="ARBA" id="ARBA00048022"/>
    </source>
</evidence>
<evidence type="ECO:0000256" key="14">
    <source>
        <dbReference type="ARBA" id="ARBA00078574"/>
    </source>
</evidence>
<dbReference type="Pfam" id="PF00106">
    <property type="entry name" value="adh_short"/>
    <property type="match status" value="1"/>
</dbReference>
<dbReference type="GO" id="GO:0000253">
    <property type="term" value="F:3-beta-hydroxysteroid 3-dehydrogenase (NADP+) activity"/>
    <property type="evidence" value="ECO:0007669"/>
    <property type="project" value="UniProtKB-EC"/>
</dbReference>
<comment type="caution">
    <text evidence="15">The sequence shown here is derived from an EMBL/GenBank/DDBJ whole genome shotgun (WGS) entry which is preliminary data.</text>
</comment>
<dbReference type="PRINTS" id="PR00081">
    <property type="entry name" value="GDHRDH"/>
</dbReference>
<dbReference type="PANTHER" id="PTHR43115">
    <property type="entry name" value="DEHYDROGENASE/REDUCTASE SDR FAMILY MEMBER 11"/>
    <property type="match status" value="1"/>
</dbReference>
<dbReference type="SUPFAM" id="SSF51735">
    <property type="entry name" value="NAD(P)-binding Rossmann-fold domains"/>
    <property type="match status" value="1"/>
</dbReference>
<comment type="catalytic activity">
    <reaction evidence="8">
        <text>a 3beta-hydroxysteroid + NADP(+) = a 3-oxosteroid + NADPH + H(+)</text>
        <dbReference type="Rhea" id="RHEA:34787"/>
        <dbReference type="ChEBI" id="CHEBI:15378"/>
        <dbReference type="ChEBI" id="CHEBI:36836"/>
        <dbReference type="ChEBI" id="CHEBI:47788"/>
        <dbReference type="ChEBI" id="CHEBI:57783"/>
        <dbReference type="ChEBI" id="CHEBI:58349"/>
        <dbReference type="EC" id="1.1.1.270"/>
    </reaction>
</comment>
<dbReference type="GO" id="GO:0004303">
    <property type="term" value="F:estradiol 17-beta-dehydrogenase [NAD(P)+] activity"/>
    <property type="evidence" value="ECO:0007669"/>
    <property type="project" value="UniProtKB-EC"/>
</dbReference>
<organism evidence="15 16">
    <name type="scientific">Pan troglodytes</name>
    <name type="common">Chimpanzee</name>
    <dbReference type="NCBI Taxonomy" id="9598"/>
    <lineage>
        <taxon>Eukaryota</taxon>
        <taxon>Metazoa</taxon>
        <taxon>Chordata</taxon>
        <taxon>Craniata</taxon>
        <taxon>Vertebrata</taxon>
        <taxon>Euteleostomi</taxon>
        <taxon>Mammalia</taxon>
        <taxon>Eutheria</taxon>
        <taxon>Euarchontoglires</taxon>
        <taxon>Primates</taxon>
        <taxon>Haplorrhini</taxon>
        <taxon>Catarrhini</taxon>
        <taxon>Hominidae</taxon>
        <taxon>Pan</taxon>
    </lineage>
</organism>
<keyword evidence="2" id="KW-0560">Oxidoreductase</keyword>
<dbReference type="Gene3D" id="3.40.50.720">
    <property type="entry name" value="NAD(P)-binding Rossmann-like Domain"/>
    <property type="match status" value="1"/>
</dbReference>
<proteinExistence type="inferred from homology"/>
<evidence type="ECO:0000256" key="4">
    <source>
        <dbReference type="ARBA" id="ARBA00024072"/>
    </source>
</evidence>
<dbReference type="FunFam" id="3.40.50.720:FF:000047">
    <property type="entry name" value="NADP-dependent L-serine/L-allo-threonine dehydrogenase"/>
    <property type="match status" value="1"/>
</dbReference>
<evidence type="ECO:0000256" key="7">
    <source>
        <dbReference type="ARBA" id="ARBA00048906"/>
    </source>
</evidence>
<evidence type="ECO:0000256" key="13">
    <source>
        <dbReference type="ARBA" id="ARBA00078009"/>
    </source>
</evidence>
<dbReference type="InterPro" id="IPR036291">
    <property type="entry name" value="NAD(P)-bd_dom_sf"/>
</dbReference>
<accession>A0A2J8LJP6</accession>
<comment type="similarity">
    <text evidence="1">Belongs to the short-chain dehydrogenases/reductases (SDR) family.</text>
</comment>
<evidence type="ECO:0000256" key="5">
    <source>
        <dbReference type="ARBA" id="ARBA00037929"/>
    </source>
</evidence>
<comment type="function">
    <text evidence="9">Catalyzes the conversion of the 17-keto group of estrone, 4- and 5-androstenes and 5-alpha-androstanes into their 17-beta-hydroxyl metabolites and the conversion of the 3-keto group of 3-, 3,17- and 3,20- diketosteroids into their 3-hydroxyl metabolites. Exhibits reductive 3-beta-hydroxysteroid dehydrogenase activity toward 5-beta-androstanes, 5-beta-pregnanes, 4-pregnenes and bile acids. May also reduce endogenous and exogenous alpha-dicarbonyl compounds and xenobiotic alicyclic ketones.</text>
</comment>
<evidence type="ECO:0000256" key="11">
    <source>
        <dbReference type="ARBA" id="ARBA00075978"/>
    </source>
</evidence>
<name>A0A2J8LJP6_PANTR</name>
<dbReference type="Proteomes" id="UP000236370">
    <property type="component" value="Unassembled WGS sequence"/>
</dbReference>
<dbReference type="PANTHER" id="PTHR43115:SF4">
    <property type="entry name" value="DEHYDROGENASE_REDUCTASE SDR FAMILY MEMBER 11"/>
    <property type="match status" value="1"/>
</dbReference>
<evidence type="ECO:0000313" key="16">
    <source>
        <dbReference type="Proteomes" id="UP000236370"/>
    </source>
</evidence>
<comment type="catalytic activity">
    <reaction evidence="7">
        <text>17beta-estradiol + NADP(+) = estrone + NADPH + H(+)</text>
        <dbReference type="Rhea" id="RHEA:24616"/>
        <dbReference type="ChEBI" id="CHEBI:15378"/>
        <dbReference type="ChEBI" id="CHEBI:16469"/>
        <dbReference type="ChEBI" id="CHEBI:17263"/>
        <dbReference type="ChEBI" id="CHEBI:57783"/>
        <dbReference type="ChEBI" id="CHEBI:58349"/>
        <dbReference type="EC" id="1.1.1.62"/>
    </reaction>
</comment>
<evidence type="ECO:0000256" key="1">
    <source>
        <dbReference type="ARBA" id="ARBA00006484"/>
    </source>
</evidence>
<evidence type="ECO:0000313" key="15">
    <source>
        <dbReference type="EMBL" id="PNI47491.1"/>
    </source>
</evidence>
<evidence type="ECO:0000256" key="12">
    <source>
        <dbReference type="ARBA" id="ARBA00077379"/>
    </source>
</evidence>
<comment type="catalytic activity">
    <reaction evidence="6">
        <text>17beta-estradiol + NAD(+) = estrone + NADH + H(+)</text>
        <dbReference type="Rhea" id="RHEA:24612"/>
        <dbReference type="ChEBI" id="CHEBI:15378"/>
        <dbReference type="ChEBI" id="CHEBI:16469"/>
        <dbReference type="ChEBI" id="CHEBI:17263"/>
        <dbReference type="ChEBI" id="CHEBI:57540"/>
        <dbReference type="ChEBI" id="CHEBI:57945"/>
        <dbReference type="EC" id="1.1.1.62"/>
    </reaction>
</comment>
<evidence type="ECO:0000256" key="10">
    <source>
        <dbReference type="ARBA" id="ARBA00069606"/>
    </source>
</evidence>
<comment type="pathway">
    <text evidence="5">Steroid biosynthesis; estrogen biosynthesis.</text>
</comment>
<protein>
    <recommendedName>
        <fullName evidence="10">Dehydrogenase/reductase SDR family member 11</fullName>
        <ecNumber evidence="3">1.1.1.270</ecNumber>
        <ecNumber evidence="4">1.1.1.62</ecNumber>
    </recommendedName>
    <alternativeName>
        <fullName evidence="11">17-beta-hydroxysteroid dehydrogenase</fullName>
    </alternativeName>
    <alternativeName>
        <fullName evidence="12">3-beta-hydroxysteroid 3-dehydrogenase</fullName>
    </alternativeName>
    <alternativeName>
        <fullName evidence="14">Estradiol 17-beta-dehydrogenase</fullName>
    </alternativeName>
    <alternativeName>
        <fullName evidence="13">Short-chain dehydrogenase/reductase family 24C member 1</fullName>
    </alternativeName>
</protein>
<gene>
    <name evidence="15" type="ORF">CK820_G0028772</name>
</gene>
<dbReference type="CDD" id="cd05343">
    <property type="entry name" value="Mgc4172-like_SDR_c"/>
    <property type="match status" value="1"/>
</dbReference>
<evidence type="ECO:0000256" key="9">
    <source>
        <dbReference type="ARBA" id="ARBA00054702"/>
    </source>
</evidence>
<dbReference type="InterPro" id="IPR002347">
    <property type="entry name" value="SDR_fam"/>
</dbReference>